<feature type="binding site" evidence="5 8">
    <location>
        <position position="146"/>
    </location>
    <ligand>
        <name>Ni(2+)</name>
        <dbReference type="ChEBI" id="CHEBI:49786"/>
        <label>1</label>
    </ligand>
</feature>
<keyword evidence="5 10" id="KW-0963">Cytoplasm</keyword>
<evidence type="ECO:0000256" key="4">
    <source>
        <dbReference type="ARBA" id="ARBA00022801"/>
    </source>
</evidence>
<dbReference type="PRINTS" id="PR01752">
    <property type="entry name" value="UREASE"/>
</dbReference>
<dbReference type="AlphaFoldDB" id="A0AAU8AGR6"/>
<protein>
    <recommendedName>
        <fullName evidence="5 6">Urease subunit alpha</fullName>
        <ecNumber evidence="5 6">3.5.1.5</ecNumber>
    </recommendedName>
    <alternativeName>
        <fullName evidence="5">Urea amidohydrolase subunit alpha</fullName>
    </alternativeName>
</protein>
<feature type="binding site" evidence="5 8">
    <location>
        <position position="148"/>
    </location>
    <ligand>
        <name>Ni(2+)</name>
        <dbReference type="ChEBI" id="CHEBI:49786"/>
        <label>1</label>
    </ligand>
</feature>
<dbReference type="InterPro" id="IPR029754">
    <property type="entry name" value="Urease_Ni-bd"/>
</dbReference>
<dbReference type="Gene3D" id="3.20.20.140">
    <property type="entry name" value="Metal-dependent hydrolases"/>
    <property type="match status" value="1"/>
</dbReference>
<dbReference type="EMBL" id="CP123384">
    <property type="protein sequence ID" value="XCC94017.1"/>
    <property type="molecule type" value="Genomic_DNA"/>
</dbReference>
<feature type="binding site" description="via carbamate group" evidence="5 8">
    <location>
        <position position="229"/>
    </location>
    <ligand>
        <name>Ni(2+)</name>
        <dbReference type="ChEBI" id="CHEBI:49786"/>
        <label>1</label>
    </ligand>
</feature>
<evidence type="ECO:0000256" key="10">
    <source>
        <dbReference type="PROSITE-ProRule" id="PRU00700"/>
    </source>
</evidence>
<comment type="subunit">
    <text evidence="5">Heterotrimer of UreA (gamma), UreB (beta) and UreC (alpha) subunits. Three heterotrimers associate to form the active enzyme.</text>
</comment>
<dbReference type="GO" id="GO:0005737">
    <property type="term" value="C:cytoplasm"/>
    <property type="evidence" value="ECO:0007669"/>
    <property type="project" value="UniProtKB-SubCell"/>
</dbReference>
<dbReference type="PROSITE" id="PS01120">
    <property type="entry name" value="UREASE_1"/>
    <property type="match status" value="1"/>
</dbReference>
<comment type="similarity">
    <text evidence="5 12">Belongs to the metallo-dependent hydrolases superfamily. Urease alpha subunit family.</text>
</comment>
<dbReference type="GO" id="GO:0043419">
    <property type="term" value="P:urea catabolic process"/>
    <property type="evidence" value="ECO:0007669"/>
    <property type="project" value="UniProtKB-UniRule"/>
</dbReference>
<dbReference type="Pfam" id="PF00449">
    <property type="entry name" value="Urease_alpha"/>
    <property type="match status" value="1"/>
</dbReference>
<feature type="binding site" evidence="5 10">
    <location>
        <position position="231"/>
    </location>
    <ligand>
        <name>substrate</name>
    </ligand>
</feature>
<evidence type="ECO:0000256" key="3">
    <source>
        <dbReference type="ARBA" id="ARBA00022723"/>
    </source>
</evidence>
<dbReference type="PROSITE" id="PS00145">
    <property type="entry name" value="UREASE_2"/>
    <property type="match status" value="1"/>
</dbReference>
<comment type="cofactor">
    <cofactor evidence="5 8 11">
        <name>Ni cation</name>
        <dbReference type="ChEBI" id="CHEBI:25516"/>
    </cofactor>
    <text evidence="5 8 11">Binds 2 nickel ions per subunit.</text>
</comment>
<dbReference type="NCBIfam" id="NF009685">
    <property type="entry name" value="PRK13206.1"/>
    <property type="match status" value="1"/>
</dbReference>
<reference evidence="14" key="1">
    <citation type="submission" date="2023-02" db="EMBL/GenBank/DDBJ databases">
        <title>Description and genomic characterization of Salipiger bruguierae sp. nov., isolated from the sediment of mangrove plant Bruguiera sexangula.</title>
        <authorList>
            <person name="Long M."/>
        </authorList>
    </citation>
    <scope>NUCLEOTIDE SEQUENCE</scope>
    <source>
        <strain evidence="14">H15</strain>
    </source>
</reference>
<dbReference type="SUPFAM" id="SSF51338">
    <property type="entry name" value="Composite domain of metallo-dependent hydrolases"/>
    <property type="match status" value="2"/>
</dbReference>
<feature type="binding site" description="via carbamate group" evidence="5 8">
    <location>
        <position position="229"/>
    </location>
    <ligand>
        <name>Ni(2+)</name>
        <dbReference type="ChEBI" id="CHEBI:49786"/>
        <label>2</label>
    </ligand>
</feature>
<comment type="subcellular location">
    <subcellularLocation>
        <location evidence="5 10">Cytoplasm</location>
    </subcellularLocation>
</comment>
<dbReference type="InterPro" id="IPR005848">
    <property type="entry name" value="Urease_asu"/>
</dbReference>
<dbReference type="InterPro" id="IPR032466">
    <property type="entry name" value="Metal_Hydrolase"/>
</dbReference>
<dbReference type="Gene3D" id="2.30.40.10">
    <property type="entry name" value="Urease, subunit C, domain 1"/>
    <property type="match status" value="1"/>
</dbReference>
<feature type="domain" description="Urease" evidence="13">
    <location>
        <begin position="141"/>
        <end position="579"/>
    </location>
</feature>
<evidence type="ECO:0000256" key="12">
    <source>
        <dbReference type="RuleBase" id="RU004158"/>
    </source>
</evidence>
<dbReference type="NCBIfam" id="TIGR01792">
    <property type="entry name" value="urease_alph"/>
    <property type="match status" value="1"/>
</dbReference>
<dbReference type="InterPro" id="IPR011612">
    <property type="entry name" value="Urease_alpha_N_dom"/>
</dbReference>
<comment type="pathway">
    <text evidence="1 5">Nitrogen metabolism; urea degradation; CO(2) and NH(3) from urea (urease route): step 1/1.</text>
</comment>
<dbReference type="PANTHER" id="PTHR43440">
    <property type="entry name" value="UREASE"/>
    <property type="match status" value="1"/>
</dbReference>
<dbReference type="EC" id="3.5.1.5" evidence="5 6"/>
<dbReference type="InterPro" id="IPR011059">
    <property type="entry name" value="Metal-dep_hydrolase_composite"/>
</dbReference>
<evidence type="ECO:0000256" key="8">
    <source>
        <dbReference type="PIRSR" id="PIRSR611612-51"/>
    </source>
</evidence>
<dbReference type="HAMAP" id="MF_01953">
    <property type="entry name" value="Urease_alpha"/>
    <property type="match status" value="1"/>
</dbReference>
<evidence type="ECO:0000256" key="7">
    <source>
        <dbReference type="PIRSR" id="PIRSR611612-50"/>
    </source>
</evidence>
<dbReference type="InterPro" id="IPR006680">
    <property type="entry name" value="Amidohydro-rel"/>
</dbReference>
<dbReference type="SUPFAM" id="SSF51556">
    <property type="entry name" value="Metallo-dependent hydrolases"/>
    <property type="match status" value="1"/>
</dbReference>
<accession>A0AAU8AGR6</accession>
<dbReference type="NCBIfam" id="NF009686">
    <property type="entry name" value="PRK13207.1"/>
    <property type="match status" value="1"/>
</dbReference>
<dbReference type="PROSITE" id="PS51368">
    <property type="entry name" value="UREASE_3"/>
    <property type="match status" value="1"/>
</dbReference>
<dbReference type="InterPro" id="IPR017950">
    <property type="entry name" value="Urease_AS"/>
</dbReference>
<dbReference type="GO" id="GO:0009039">
    <property type="term" value="F:urease activity"/>
    <property type="evidence" value="ECO:0007669"/>
    <property type="project" value="UniProtKB-UniRule"/>
</dbReference>
<gene>
    <name evidence="5 14" type="primary">ureC</name>
    <name evidence="14" type="ORF">PVT71_02080</name>
</gene>
<evidence type="ECO:0000313" key="14">
    <source>
        <dbReference type="EMBL" id="XCC94017.1"/>
    </source>
</evidence>
<organism evidence="14">
    <name type="scientific">Alloyangia sp. H15</name>
    <dbReference type="NCBI Taxonomy" id="3029062"/>
    <lineage>
        <taxon>Bacteria</taxon>
        <taxon>Pseudomonadati</taxon>
        <taxon>Pseudomonadota</taxon>
        <taxon>Alphaproteobacteria</taxon>
        <taxon>Rhodobacterales</taxon>
        <taxon>Roseobacteraceae</taxon>
        <taxon>Alloyangia</taxon>
    </lineage>
</organism>
<dbReference type="PANTHER" id="PTHR43440:SF1">
    <property type="entry name" value="UREASE"/>
    <property type="match status" value="1"/>
</dbReference>
<sequence>MPATISRRDYAAMFGPTTGDKVRLADTDLIIEVERDLTATLAGGGNRALYGEEVKFGGGKVIRDGMGQSQYTRAEGAVDTVITNALIVDHTGIYKADVGLKDGRIAKIGKAGNPDTQPGVNIIVGPGTEAIAGEGRILTAGGMDSHIHFICPQQIEDALHSGLTTMLGGGTGPAHGTLATTCTPGPWHLGRMMQAADAFPMNLAFAGKGNASLPAALEEQIRAGACCLKLHEDWGTTPATIDTCLSVADAWDVQVMIHTDTLNESGFVENTVAAMKGRTIHAFHTEGAGGGHAPDIIKICGEEFVLPSSTNPTRPYTVNTLEEHLDMLMVCHHLDKSIPEDVAFAESRIRRETIAAEDILHDMGAFSIIASDSQAMGRVGEVIIRTWQTADKMKKQRGKLAEETGDNDNFRVRRYIAKYTINPAIAHGISQHIGSIEEGKRADLVLWNPAFFGVKPEMVLMGGTIVCAQMGDPNASIPTPQPVYTRPMWGAYGRSVENSAVIFVSEAAQADGLRDRLGIAKQTLAVKNTRGIGKKDLILNDALPHVEVNPETYEVRANGELLTCEPARELPMAQRYFLY</sequence>
<evidence type="ECO:0000256" key="6">
    <source>
        <dbReference type="NCBIfam" id="TIGR01792"/>
    </source>
</evidence>
<comment type="PTM">
    <text evidence="7">Carbamylation allows a single lysine to coordinate two nickel ions.</text>
</comment>
<evidence type="ECO:0000259" key="13">
    <source>
        <dbReference type="PROSITE" id="PS51368"/>
    </source>
</evidence>
<keyword evidence="2 5" id="KW-0533">Nickel</keyword>
<evidence type="ECO:0000256" key="9">
    <source>
        <dbReference type="PIRSR" id="PIRSR611612-52"/>
    </source>
</evidence>
<evidence type="ECO:0000256" key="2">
    <source>
        <dbReference type="ARBA" id="ARBA00022596"/>
    </source>
</evidence>
<dbReference type="Pfam" id="PF01979">
    <property type="entry name" value="Amidohydro_1"/>
    <property type="match status" value="1"/>
</dbReference>
<keyword evidence="3 5" id="KW-0479">Metal-binding</keyword>
<dbReference type="RefSeq" id="WP_353472841.1">
    <property type="nucleotide sequence ID" value="NZ_CP123384.1"/>
</dbReference>
<feature type="modified residue" description="N6-carboxylysine" evidence="5 7">
    <location>
        <position position="229"/>
    </location>
</feature>
<dbReference type="CDD" id="cd00375">
    <property type="entry name" value="Urease_alpha"/>
    <property type="match status" value="1"/>
</dbReference>
<feature type="binding site" evidence="5 8">
    <location>
        <position position="258"/>
    </location>
    <ligand>
        <name>Ni(2+)</name>
        <dbReference type="ChEBI" id="CHEBI:49786"/>
        <label>2</label>
    </ligand>
</feature>
<keyword evidence="4 5" id="KW-0378">Hydrolase</keyword>
<evidence type="ECO:0000256" key="5">
    <source>
        <dbReference type="HAMAP-Rule" id="MF_01953"/>
    </source>
</evidence>
<feature type="active site" description="Proton donor" evidence="5 9">
    <location>
        <position position="332"/>
    </location>
</feature>
<dbReference type="InterPro" id="IPR017951">
    <property type="entry name" value="Urease_asu_c"/>
</dbReference>
<feature type="binding site" evidence="5 8">
    <location>
        <position position="372"/>
    </location>
    <ligand>
        <name>Ni(2+)</name>
        <dbReference type="ChEBI" id="CHEBI:49786"/>
        <label>1</label>
    </ligand>
</feature>
<evidence type="ECO:0000256" key="1">
    <source>
        <dbReference type="ARBA" id="ARBA00004897"/>
    </source>
</evidence>
<dbReference type="GO" id="GO:0016151">
    <property type="term" value="F:nickel cation binding"/>
    <property type="evidence" value="ECO:0007669"/>
    <property type="project" value="UniProtKB-UniRule"/>
</dbReference>
<proteinExistence type="inferred from homology"/>
<comment type="PTM">
    <text evidence="5">Carboxylation allows a single lysine to coordinate two nickel ions.</text>
</comment>
<feature type="binding site" evidence="5 8">
    <location>
        <position position="284"/>
    </location>
    <ligand>
        <name>Ni(2+)</name>
        <dbReference type="ChEBI" id="CHEBI:49786"/>
        <label>2</label>
    </ligand>
</feature>
<dbReference type="InterPro" id="IPR050112">
    <property type="entry name" value="Urease_alpha_subunit"/>
</dbReference>
<comment type="catalytic activity">
    <reaction evidence="5 11">
        <text>urea + 2 H2O + H(+) = hydrogencarbonate + 2 NH4(+)</text>
        <dbReference type="Rhea" id="RHEA:20557"/>
        <dbReference type="ChEBI" id="CHEBI:15377"/>
        <dbReference type="ChEBI" id="CHEBI:15378"/>
        <dbReference type="ChEBI" id="CHEBI:16199"/>
        <dbReference type="ChEBI" id="CHEBI:17544"/>
        <dbReference type="ChEBI" id="CHEBI:28938"/>
        <dbReference type="EC" id="3.5.1.5"/>
    </reaction>
</comment>
<name>A0AAU8AGR6_9RHOB</name>
<evidence type="ECO:0000256" key="11">
    <source>
        <dbReference type="RuleBase" id="RU000510"/>
    </source>
</evidence>